<protein>
    <submittedName>
        <fullName evidence="1">Uncharacterized protein</fullName>
    </submittedName>
</protein>
<gene>
    <name evidence="1" type="ORF">MM415B06637_0006</name>
</gene>
<accession>A0A6M3LUG7</accession>
<name>A0A6M3LUG7_9ZZZZ</name>
<organism evidence="1">
    <name type="scientific">viral metagenome</name>
    <dbReference type="NCBI Taxonomy" id="1070528"/>
    <lineage>
        <taxon>unclassified sequences</taxon>
        <taxon>metagenomes</taxon>
        <taxon>organismal metagenomes</taxon>
    </lineage>
</organism>
<proteinExistence type="predicted"/>
<dbReference type="AlphaFoldDB" id="A0A6M3LUG7"/>
<reference evidence="1" key="1">
    <citation type="submission" date="2020-03" db="EMBL/GenBank/DDBJ databases">
        <title>The deep terrestrial virosphere.</title>
        <authorList>
            <person name="Holmfeldt K."/>
            <person name="Nilsson E."/>
            <person name="Simone D."/>
            <person name="Lopez-Fernandez M."/>
            <person name="Wu X."/>
            <person name="de Brujin I."/>
            <person name="Lundin D."/>
            <person name="Andersson A."/>
            <person name="Bertilsson S."/>
            <person name="Dopson M."/>
        </authorList>
    </citation>
    <scope>NUCLEOTIDE SEQUENCE</scope>
    <source>
        <strain evidence="1">MM415B06637</strain>
    </source>
</reference>
<dbReference type="EMBL" id="MT143466">
    <property type="protein sequence ID" value="QJA97142.1"/>
    <property type="molecule type" value="Genomic_DNA"/>
</dbReference>
<sequence>MNKITIIAEAAPENKEAMREVCLRWADVLKEQTKLSSVDISVSVEVKDSE</sequence>
<evidence type="ECO:0000313" key="1">
    <source>
        <dbReference type="EMBL" id="QJA97142.1"/>
    </source>
</evidence>